<keyword evidence="1" id="KW-0472">Membrane</keyword>
<feature type="transmembrane region" description="Helical" evidence="1">
    <location>
        <begin position="264"/>
        <end position="287"/>
    </location>
</feature>
<feature type="transmembrane region" description="Helical" evidence="1">
    <location>
        <begin position="337"/>
        <end position="356"/>
    </location>
</feature>
<evidence type="ECO:0000313" key="2">
    <source>
        <dbReference type="EMBL" id="KAF2194946.1"/>
    </source>
</evidence>
<dbReference type="EMBL" id="ML994610">
    <property type="protein sequence ID" value="KAF2194946.1"/>
    <property type="molecule type" value="Genomic_DNA"/>
</dbReference>
<dbReference type="AlphaFoldDB" id="A0A6A6EYH0"/>
<evidence type="ECO:0000256" key="1">
    <source>
        <dbReference type="SAM" id="Phobius"/>
    </source>
</evidence>
<feature type="transmembrane region" description="Helical" evidence="1">
    <location>
        <begin position="208"/>
        <end position="230"/>
    </location>
</feature>
<organism evidence="2 3">
    <name type="scientific">Zopfia rhizophila CBS 207.26</name>
    <dbReference type="NCBI Taxonomy" id="1314779"/>
    <lineage>
        <taxon>Eukaryota</taxon>
        <taxon>Fungi</taxon>
        <taxon>Dikarya</taxon>
        <taxon>Ascomycota</taxon>
        <taxon>Pezizomycotina</taxon>
        <taxon>Dothideomycetes</taxon>
        <taxon>Dothideomycetes incertae sedis</taxon>
        <taxon>Zopfiaceae</taxon>
        <taxon>Zopfia</taxon>
    </lineage>
</organism>
<accession>A0A6A6EYH0</accession>
<feature type="transmembrane region" description="Helical" evidence="1">
    <location>
        <begin position="70"/>
        <end position="93"/>
    </location>
</feature>
<feature type="transmembrane region" description="Helical" evidence="1">
    <location>
        <begin position="108"/>
        <end position="128"/>
    </location>
</feature>
<keyword evidence="1" id="KW-1133">Transmembrane helix</keyword>
<dbReference type="OrthoDB" id="3525430at2759"/>
<keyword evidence="3" id="KW-1185">Reference proteome</keyword>
<feature type="transmembrane region" description="Helical" evidence="1">
    <location>
        <begin position="299"/>
        <end position="325"/>
    </location>
</feature>
<feature type="transmembrane region" description="Helical" evidence="1">
    <location>
        <begin position="28"/>
        <end position="49"/>
    </location>
</feature>
<name>A0A6A6EYH0_9PEZI</name>
<reference evidence="2" key="1">
    <citation type="journal article" date="2020" name="Stud. Mycol.">
        <title>101 Dothideomycetes genomes: a test case for predicting lifestyles and emergence of pathogens.</title>
        <authorList>
            <person name="Haridas S."/>
            <person name="Albert R."/>
            <person name="Binder M."/>
            <person name="Bloem J."/>
            <person name="Labutti K."/>
            <person name="Salamov A."/>
            <person name="Andreopoulos B."/>
            <person name="Baker S."/>
            <person name="Barry K."/>
            <person name="Bills G."/>
            <person name="Bluhm B."/>
            <person name="Cannon C."/>
            <person name="Castanera R."/>
            <person name="Culley D."/>
            <person name="Daum C."/>
            <person name="Ezra D."/>
            <person name="Gonzalez J."/>
            <person name="Henrissat B."/>
            <person name="Kuo A."/>
            <person name="Liang C."/>
            <person name="Lipzen A."/>
            <person name="Lutzoni F."/>
            <person name="Magnuson J."/>
            <person name="Mondo S."/>
            <person name="Nolan M."/>
            <person name="Ohm R."/>
            <person name="Pangilinan J."/>
            <person name="Park H.-J."/>
            <person name="Ramirez L."/>
            <person name="Alfaro M."/>
            <person name="Sun H."/>
            <person name="Tritt A."/>
            <person name="Yoshinaga Y."/>
            <person name="Zwiers L.-H."/>
            <person name="Turgeon B."/>
            <person name="Goodwin S."/>
            <person name="Spatafora J."/>
            <person name="Crous P."/>
            <person name="Grigoriev I."/>
        </authorList>
    </citation>
    <scope>NUCLEOTIDE SEQUENCE</scope>
    <source>
        <strain evidence="2">CBS 207.26</strain>
    </source>
</reference>
<proteinExistence type="predicted"/>
<protein>
    <submittedName>
        <fullName evidence="2">Uncharacterized protein</fullName>
    </submittedName>
</protein>
<evidence type="ECO:0000313" key="3">
    <source>
        <dbReference type="Proteomes" id="UP000800200"/>
    </source>
</evidence>
<sequence length="358" mass="40167">MYLEIQLYFPWAWTIESADLTTHKCPSVSSLLGTFAAVNGVVSLLAVIFGHRLVIKKITCGICGKRGSRAWTWMWIVPVGLQLAANAFIALLIKKSDGYYADFKISELMLFLVARPRLSWIVLGAFAFKSQKAKSERKLPKSPNPNSYPGTPQAYQSTHSLTSYGSQTPLYPIESPQTSAYQPVSDFDDEEADRSGEYGFHSGKDFPWWSAFMSQFIGEFILQIITLYIMGRTAHFATNHGYYKIYQKSYWKIPAAARMMYSGALYYLVAGSLFLICAFLFILYTMLSSRIKFIGKASSLGIFSTLLVLLISTWMGSWIFWAGFVKLAGTLYCPPKLIHQGVIWTFFSTIGILLGTGL</sequence>
<dbReference type="Proteomes" id="UP000800200">
    <property type="component" value="Unassembled WGS sequence"/>
</dbReference>
<gene>
    <name evidence="2" type="ORF">K469DRAFT_698508</name>
</gene>
<keyword evidence="1" id="KW-0812">Transmembrane</keyword>